<dbReference type="RefSeq" id="WP_371386921.1">
    <property type="nucleotide sequence ID" value="NZ_JBGLYH010000031.1"/>
</dbReference>
<protein>
    <submittedName>
        <fullName evidence="2">Rhodanese-like domain-containing protein</fullName>
    </submittedName>
</protein>
<reference evidence="2 3" key="1">
    <citation type="submission" date="2024-08" db="EMBL/GenBank/DDBJ databases">
        <title>Sulfate-reducing bacteria isolated from formation water of the oil field in Kazakhstan and description of Pseudodesulfovibrio sp.</title>
        <authorList>
            <person name="Bidzhieva S.K."/>
            <person name="Tourova T.P."/>
            <person name="Grouzdev D.S."/>
            <person name="Beletsky A.V."/>
            <person name="Sokolova D.S."/>
            <person name="Samigullina S.R."/>
            <person name="Poltaraus A.B."/>
            <person name="Avtukh A.N."/>
            <person name="Tereshina V.M."/>
            <person name="Zhaparov N.S."/>
            <person name="Mardanov A.V."/>
            <person name="Nazina T.N."/>
        </authorList>
    </citation>
    <scope>NUCLEOTIDE SEQUENCE [LARGE SCALE GENOMIC DNA]</scope>
    <source>
        <strain evidence="2 3">9FUS</strain>
    </source>
</reference>
<keyword evidence="3" id="KW-1185">Reference proteome</keyword>
<feature type="domain" description="Rhodanese" evidence="1">
    <location>
        <begin position="45"/>
        <end position="135"/>
    </location>
</feature>
<evidence type="ECO:0000313" key="3">
    <source>
        <dbReference type="Proteomes" id="UP001568698"/>
    </source>
</evidence>
<dbReference type="PROSITE" id="PS50206">
    <property type="entry name" value="RHODANESE_3"/>
    <property type="match status" value="1"/>
</dbReference>
<gene>
    <name evidence="2" type="ORF">AB6M95_11635</name>
</gene>
<comment type="caution">
    <text evidence="2">The sequence shown here is derived from an EMBL/GenBank/DDBJ whole genome shotgun (WGS) entry which is preliminary data.</text>
</comment>
<evidence type="ECO:0000259" key="1">
    <source>
        <dbReference type="PROSITE" id="PS50206"/>
    </source>
</evidence>
<dbReference type="InterPro" id="IPR050229">
    <property type="entry name" value="GlpE_sulfurtransferase"/>
</dbReference>
<sequence>MNPRYIVLILAALSVAFFVYRQFGQAEPEGVTAVSAVQAQADLAADPDIRVLDIRTPAEYAEGHIRGALNLDFLSADFAERLGRLDRDAKYLVYCRSGNRSARAMKVFGRLGFSRVLHMSRGIRDWQGQGLPLVK</sequence>
<dbReference type="Proteomes" id="UP001568698">
    <property type="component" value="Unassembled WGS sequence"/>
</dbReference>
<dbReference type="Gene3D" id="3.40.250.10">
    <property type="entry name" value="Rhodanese-like domain"/>
    <property type="match status" value="1"/>
</dbReference>
<dbReference type="Pfam" id="PF00581">
    <property type="entry name" value="Rhodanese"/>
    <property type="match status" value="1"/>
</dbReference>
<name>A0ABV4K3C2_9BACT</name>
<dbReference type="PANTHER" id="PTHR43031:SF1">
    <property type="entry name" value="PYRIDINE NUCLEOTIDE-DISULPHIDE OXIDOREDUCTASE"/>
    <property type="match status" value="1"/>
</dbReference>
<accession>A0ABV4K3C2</accession>
<dbReference type="InterPro" id="IPR001763">
    <property type="entry name" value="Rhodanese-like_dom"/>
</dbReference>
<dbReference type="PANTHER" id="PTHR43031">
    <property type="entry name" value="FAD-DEPENDENT OXIDOREDUCTASE"/>
    <property type="match status" value="1"/>
</dbReference>
<dbReference type="SUPFAM" id="SSF52821">
    <property type="entry name" value="Rhodanese/Cell cycle control phosphatase"/>
    <property type="match status" value="1"/>
</dbReference>
<dbReference type="SMART" id="SM00450">
    <property type="entry name" value="RHOD"/>
    <property type="match status" value="1"/>
</dbReference>
<dbReference type="CDD" id="cd00158">
    <property type="entry name" value="RHOD"/>
    <property type="match status" value="1"/>
</dbReference>
<dbReference type="InterPro" id="IPR036873">
    <property type="entry name" value="Rhodanese-like_dom_sf"/>
</dbReference>
<dbReference type="EMBL" id="JBGLYH010000031">
    <property type="protein sequence ID" value="MEZ7197405.1"/>
    <property type="molecule type" value="Genomic_DNA"/>
</dbReference>
<evidence type="ECO:0000313" key="2">
    <source>
        <dbReference type="EMBL" id="MEZ7197405.1"/>
    </source>
</evidence>
<organism evidence="2 3">
    <name type="scientific">Pseudodesulfovibrio karagichevae</name>
    <dbReference type="NCBI Taxonomy" id="3239305"/>
    <lineage>
        <taxon>Bacteria</taxon>
        <taxon>Pseudomonadati</taxon>
        <taxon>Thermodesulfobacteriota</taxon>
        <taxon>Desulfovibrionia</taxon>
        <taxon>Desulfovibrionales</taxon>
        <taxon>Desulfovibrionaceae</taxon>
    </lineage>
</organism>
<proteinExistence type="predicted"/>